<dbReference type="EMBL" id="CP028942">
    <property type="protein sequence ID" value="QKM65253.1"/>
    <property type="molecule type" value="Genomic_DNA"/>
</dbReference>
<dbReference type="RefSeq" id="WP_173956290.1">
    <property type="nucleotide sequence ID" value="NZ_CP028942.1"/>
</dbReference>
<evidence type="ECO:0000313" key="2">
    <source>
        <dbReference type="Proteomes" id="UP000503312"/>
    </source>
</evidence>
<dbReference type="AlphaFoldDB" id="A0A6M9Q7J8"/>
<dbReference type="KEGG" id="ptrp:DCO17_08405"/>
<sequence>MVNSQVVILKPGQAPVIEKGYAIKPQANNVDVKSLRTVDPVYRAPGAETGSTNFAVTIRGVSLPFTATTTEQGMQIKPLSAAAARYVEGNQAAVVRNAVGQAVNDLGAKPENFKTIYINFN</sequence>
<protein>
    <submittedName>
        <fullName evidence="1">Uncharacterized protein</fullName>
    </submittedName>
</protein>
<reference evidence="1 2" key="1">
    <citation type="submission" date="2018-04" db="EMBL/GenBank/DDBJ databases">
        <title>Polynucleobacter sp. UH21B genome.</title>
        <authorList>
            <person name="Hahn M.W."/>
        </authorList>
    </citation>
    <scope>NUCLEOTIDE SEQUENCE [LARGE SCALE GENOMIC DNA]</scope>
    <source>
        <strain evidence="1 2">MWH-UH21B</strain>
    </source>
</reference>
<keyword evidence="2" id="KW-1185">Reference proteome</keyword>
<organism evidence="1 2">
    <name type="scientific">Polynucleobacter tropicus</name>
    <dbReference type="NCBI Taxonomy" id="1743174"/>
    <lineage>
        <taxon>Bacteria</taxon>
        <taxon>Pseudomonadati</taxon>
        <taxon>Pseudomonadota</taxon>
        <taxon>Betaproteobacteria</taxon>
        <taxon>Burkholderiales</taxon>
        <taxon>Burkholderiaceae</taxon>
        <taxon>Polynucleobacter</taxon>
    </lineage>
</organism>
<dbReference type="Proteomes" id="UP000503312">
    <property type="component" value="Chromosome"/>
</dbReference>
<gene>
    <name evidence="1" type="ORF">DCO17_08405</name>
</gene>
<proteinExistence type="predicted"/>
<name>A0A6M9Q7J8_9BURK</name>
<evidence type="ECO:0000313" key="1">
    <source>
        <dbReference type="EMBL" id="QKM65253.1"/>
    </source>
</evidence>
<accession>A0A6M9Q7J8</accession>